<organism evidence="4 5">
    <name type="scientific">Myceligenerans xiligouense</name>
    <dbReference type="NCBI Taxonomy" id="253184"/>
    <lineage>
        <taxon>Bacteria</taxon>
        <taxon>Bacillati</taxon>
        <taxon>Actinomycetota</taxon>
        <taxon>Actinomycetes</taxon>
        <taxon>Micrococcales</taxon>
        <taxon>Promicromonosporaceae</taxon>
        <taxon>Myceligenerans</taxon>
    </lineage>
</organism>
<name>A0A3N4ZLZ9_9MICO</name>
<evidence type="ECO:0000256" key="2">
    <source>
        <dbReference type="SAM" id="MobiDB-lite"/>
    </source>
</evidence>
<dbReference type="AlphaFoldDB" id="A0A3N4ZLZ9"/>
<keyword evidence="5" id="KW-1185">Reference proteome</keyword>
<evidence type="ECO:0000259" key="3">
    <source>
        <dbReference type="PROSITE" id="PS51462"/>
    </source>
</evidence>
<evidence type="ECO:0000256" key="1">
    <source>
        <dbReference type="ARBA" id="ARBA00022801"/>
    </source>
</evidence>
<keyword evidence="1" id="KW-0378">Hydrolase</keyword>
<protein>
    <submittedName>
        <fullName evidence="4">ADP-ribose pyrophosphatase</fullName>
    </submittedName>
</protein>
<reference evidence="4 5" key="1">
    <citation type="submission" date="2018-11" db="EMBL/GenBank/DDBJ databases">
        <title>Sequencing the genomes of 1000 actinobacteria strains.</title>
        <authorList>
            <person name="Klenk H.-P."/>
        </authorList>
    </citation>
    <scope>NUCLEOTIDE SEQUENCE [LARGE SCALE GENOMIC DNA]</scope>
    <source>
        <strain evidence="4 5">DSM 15700</strain>
    </source>
</reference>
<dbReference type="PROSITE" id="PS51462">
    <property type="entry name" value="NUDIX"/>
    <property type="match status" value="1"/>
</dbReference>
<comment type="caution">
    <text evidence="4">The sequence shown here is derived from an EMBL/GenBank/DDBJ whole genome shotgun (WGS) entry which is preliminary data.</text>
</comment>
<gene>
    <name evidence="4" type="ORF">EDD34_2585</name>
</gene>
<feature type="region of interest" description="Disordered" evidence="2">
    <location>
        <begin position="1"/>
        <end position="76"/>
    </location>
</feature>
<feature type="domain" description="Nudix hydrolase" evidence="3">
    <location>
        <begin position="120"/>
        <end position="260"/>
    </location>
</feature>
<dbReference type="PANTHER" id="PTHR11839">
    <property type="entry name" value="UDP/ADP-SUGAR PYROPHOSPHATASE"/>
    <property type="match status" value="1"/>
</dbReference>
<proteinExistence type="predicted"/>
<dbReference type="Gene3D" id="3.90.79.10">
    <property type="entry name" value="Nucleoside Triphosphate Pyrophosphohydrolase"/>
    <property type="match status" value="1"/>
</dbReference>
<dbReference type="GO" id="GO:0006753">
    <property type="term" value="P:nucleoside phosphate metabolic process"/>
    <property type="evidence" value="ECO:0007669"/>
    <property type="project" value="TreeGrafter"/>
</dbReference>
<dbReference type="Proteomes" id="UP000280501">
    <property type="component" value="Unassembled WGS sequence"/>
</dbReference>
<dbReference type="InterPro" id="IPR000086">
    <property type="entry name" value="NUDIX_hydrolase_dom"/>
</dbReference>
<dbReference type="InterPro" id="IPR015797">
    <property type="entry name" value="NUDIX_hydrolase-like_dom_sf"/>
</dbReference>
<dbReference type="Pfam" id="PF00293">
    <property type="entry name" value="NUDIX"/>
    <property type="match status" value="1"/>
</dbReference>
<dbReference type="EMBL" id="RKQZ01000001">
    <property type="protein sequence ID" value="RPF21945.1"/>
    <property type="molecule type" value="Genomic_DNA"/>
</dbReference>
<dbReference type="GO" id="GO:0005829">
    <property type="term" value="C:cytosol"/>
    <property type="evidence" value="ECO:0007669"/>
    <property type="project" value="TreeGrafter"/>
</dbReference>
<sequence>MPELVELVGAEHPGPSEPPEPIERFPLTGPIPAAWQPEERPAHVAAGGPSWPAEATGRPAPATGPEPGSPARPGASAGIVDVVAPRPARRLDIPFQGRIVDVAVDEVDLGPAGVVRREYTNHPGSVVVVAVDDDGNVLLLRQYRHPVGAFLWELPAGLLDIDGEDPHIAAARELAEEADVRAARWDVLLDLLPTPGGSNEAVRVFLARELTPVPESERHVREAEEADMVAVPVPLEEAAALALAGRLHNGPTVSGILAAVIGRANSWRTLRPLTSPWEYRRN</sequence>
<dbReference type="PANTHER" id="PTHR11839:SF31">
    <property type="entry name" value="ADP-RIBOSE PYROPHOSPHATASE"/>
    <property type="match status" value="1"/>
</dbReference>
<dbReference type="GO" id="GO:0019693">
    <property type="term" value="P:ribose phosphate metabolic process"/>
    <property type="evidence" value="ECO:0007669"/>
    <property type="project" value="TreeGrafter"/>
</dbReference>
<evidence type="ECO:0000313" key="4">
    <source>
        <dbReference type="EMBL" id="RPF21945.1"/>
    </source>
</evidence>
<evidence type="ECO:0000313" key="5">
    <source>
        <dbReference type="Proteomes" id="UP000280501"/>
    </source>
</evidence>
<dbReference type="GO" id="GO:0016787">
    <property type="term" value="F:hydrolase activity"/>
    <property type="evidence" value="ECO:0007669"/>
    <property type="project" value="UniProtKB-KW"/>
</dbReference>
<dbReference type="SUPFAM" id="SSF55811">
    <property type="entry name" value="Nudix"/>
    <property type="match status" value="1"/>
</dbReference>
<accession>A0A3N4ZLZ9</accession>
<dbReference type="RefSeq" id="WP_342774832.1">
    <property type="nucleotide sequence ID" value="NZ_RKQZ01000001.1"/>
</dbReference>